<dbReference type="AlphaFoldDB" id="A0A9D2H7Z9"/>
<dbReference type="InterPro" id="IPR041522">
    <property type="entry name" value="CdaR_GGDEF"/>
</dbReference>
<dbReference type="PANTHER" id="PTHR33744:SF16">
    <property type="entry name" value="CARBOHYDRATE DIACID REGULATOR"/>
    <property type="match status" value="1"/>
</dbReference>
<sequence length="369" mass="41887">MFEKYFQIIIDEISKLVTADICFIDCSGHILKSSQPSRIGQFHPYAKKLVDENLDQLAVDQDDPVAGIKRGVHSAVHLDGQIIGVIGITGAPNEILLFSKAICVLSELMLKNLLSNEQENILTQARGIFFQECLLHNSHISQEQYLSQGTTLGLDMRIPRFIIVIRLFNLPAQHNLLLSNIVSHCNNLNTKHMVGSITFLKGEDIICFQPCADPDEIPAHTSFLKSQIEDKFNIKTFIGCSNPYTEVSIIPTLYETACVLAEISKNSHGQIIQQNHLFPEALIKSLSKSMRQEFHNEVFQNCTEQEIKNYTQLLKDYFECSGSIKDISEKRYVHKNTIQYQLTKIHHQTGYNPRNMKDAFCLYLAILSK</sequence>
<protein>
    <submittedName>
        <fullName evidence="5">Helix-turn-helix domain-containing protein</fullName>
    </submittedName>
</protein>
<dbReference type="InterPro" id="IPR042070">
    <property type="entry name" value="PucR_C-HTH_sf"/>
</dbReference>
<evidence type="ECO:0000256" key="1">
    <source>
        <dbReference type="ARBA" id="ARBA00006754"/>
    </source>
</evidence>
<evidence type="ECO:0000313" key="5">
    <source>
        <dbReference type="EMBL" id="HJA05574.1"/>
    </source>
</evidence>
<proteinExistence type="inferred from homology"/>
<dbReference type="EMBL" id="DXAK01000001">
    <property type="protein sequence ID" value="HJA05574.1"/>
    <property type="molecule type" value="Genomic_DNA"/>
</dbReference>
<dbReference type="InterPro" id="IPR025736">
    <property type="entry name" value="PucR_C-HTH_dom"/>
</dbReference>
<organism evidence="5 6">
    <name type="scientific">Candidatus Mediterraneibacter pullicola</name>
    <dbReference type="NCBI Taxonomy" id="2838682"/>
    <lineage>
        <taxon>Bacteria</taxon>
        <taxon>Bacillati</taxon>
        <taxon>Bacillota</taxon>
        <taxon>Clostridia</taxon>
        <taxon>Lachnospirales</taxon>
        <taxon>Lachnospiraceae</taxon>
        <taxon>Mediterraneibacter</taxon>
    </lineage>
</organism>
<dbReference type="Pfam" id="PF13556">
    <property type="entry name" value="HTH_30"/>
    <property type="match status" value="1"/>
</dbReference>
<accession>A0A9D2H7Z9</accession>
<reference evidence="5" key="1">
    <citation type="journal article" date="2021" name="PeerJ">
        <title>Extensive microbial diversity within the chicken gut microbiome revealed by metagenomics and culture.</title>
        <authorList>
            <person name="Gilroy R."/>
            <person name="Ravi A."/>
            <person name="Getino M."/>
            <person name="Pursley I."/>
            <person name="Horton D.L."/>
            <person name="Alikhan N.F."/>
            <person name="Baker D."/>
            <person name="Gharbi K."/>
            <person name="Hall N."/>
            <person name="Watson M."/>
            <person name="Adriaenssens E.M."/>
            <person name="Foster-Nyarko E."/>
            <person name="Jarju S."/>
            <person name="Secka A."/>
            <person name="Antonio M."/>
            <person name="Oren A."/>
            <person name="Chaudhuri R.R."/>
            <person name="La Ragione R."/>
            <person name="Hildebrand F."/>
            <person name="Pallen M.J."/>
        </authorList>
    </citation>
    <scope>NUCLEOTIDE SEQUENCE</scope>
    <source>
        <strain evidence="5">ChiSjej2B20-11307</strain>
    </source>
</reference>
<feature type="domain" description="CdaR GGDEF-like" evidence="4">
    <location>
        <begin position="141"/>
        <end position="259"/>
    </location>
</feature>
<dbReference type="Proteomes" id="UP000824223">
    <property type="component" value="Unassembled WGS sequence"/>
</dbReference>
<evidence type="ECO:0000259" key="4">
    <source>
        <dbReference type="Pfam" id="PF17853"/>
    </source>
</evidence>
<dbReference type="InterPro" id="IPR051448">
    <property type="entry name" value="CdaR-like_regulators"/>
</dbReference>
<dbReference type="PANTHER" id="PTHR33744">
    <property type="entry name" value="CARBOHYDRATE DIACID REGULATOR"/>
    <property type="match status" value="1"/>
</dbReference>
<dbReference type="Gene3D" id="1.10.10.2840">
    <property type="entry name" value="PucR C-terminal helix-turn-helix domain"/>
    <property type="match status" value="1"/>
</dbReference>
<name>A0A9D2H7Z9_9FIRM</name>
<dbReference type="Pfam" id="PF17853">
    <property type="entry name" value="GGDEF_2"/>
    <property type="match status" value="1"/>
</dbReference>
<evidence type="ECO:0000313" key="6">
    <source>
        <dbReference type="Proteomes" id="UP000824223"/>
    </source>
</evidence>
<dbReference type="InterPro" id="IPR008599">
    <property type="entry name" value="Diacid_rec"/>
</dbReference>
<dbReference type="Pfam" id="PF05651">
    <property type="entry name" value="Diacid_rec"/>
    <property type="match status" value="1"/>
</dbReference>
<feature type="domain" description="Putative sugar diacid recognition" evidence="2">
    <location>
        <begin position="7"/>
        <end position="130"/>
    </location>
</feature>
<comment type="similarity">
    <text evidence="1">Belongs to the CdaR family.</text>
</comment>
<feature type="domain" description="PucR C-terminal helix-turn-helix" evidence="3">
    <location>
        <begin position="312"/>
        <end position="366"/>
    </location>
</feature>
<evidence type="ECO:0000259" key="3">
    <source>
        <dbReference type="Pfam" id="PF13556"/>
    </source>
</evidence>
<evidence type="ECO:0000259" key="2">
    <source>
        <dbReference type="Pfam" id="PF05651"/>
    </source>
</evidence>
<gene>
    <name evidence="5" type="ORF">H9798_00260</name>
</gene>
<reference evidence="5" key="2">
    <citation type="submission" date="2021-04" db="EMBL/GenBank/DDBJ databases">
        <authorList>
            <person name="Gilroy R."/>
        </authorList>
    </citation>
    <scope>NUCLEOTIDE SEQUENCE</scope>
    <source>
        <strain evidence="5">ChiSjej2B20-11307</strain>
    </source>
</reference>
<comment type="caution">
    <text evidence="5">The sequence shown here is derived from an EMBL/GenBank/DDBJ whole genome shotgun (WGS) entry which is preliminary data.</text>
</comment>